<accession>A0A2T4Q262</accession>
<sequence length="200" mass="23061">MILYILINIAVVLLIVGIDLYLHQFKQLRFSSILIAISLNAIIDLIVVAKYNFISIYTMILFIVWALLQLYLNKKINPFMIKDQKFIAVIFVIVISLAQFITDISSEQSVYMSLPYLAPAIFIIGAVLLFVGTFNVSELNHLPILKTIKYPMLIGTILIIISFIAMMILTPFWYVFTIIYVLFILFIIWQRIFRGPDKSV</sequence>
<evidence type="ECO:0000313" key="2">
    <source>
        <dbReference type="EMBL" id="PTI51895.1"/>
    </source>
</evidence>
<evidence type="ECO:0000256" key="1">
    <source>
        <dbReference type="SAM" id="Phobius"/>
    </source>
</evidence>
<comment type="caution">
    <text evidence="2">The sequence shown here is derived from an EMBL/GenBank/DDBJ whole genome shotgun (WGS) entry which is preliminary data.</text>
</comment>
<proteinExistence type="predicted"/>
<gene>
    <name evidence="2" type="ORF">BU085_03380</name>
</gene>
<feature type="transmembrane region" description="Helical" evidence="1">
    <location>
        <begin position="6"/>
        <end position="23"/>
    </location>
</feature>
<feature type="transmembrane region" description="Helical" evidence="1">
    <location>
        <begin position="114"/>
        <end position="136"/>
    </location>
</feature>
<evidence type="ECO:0000313" key="3">
    <source>
        <dbReference type="Proteomes" id="UP000240717"/>
    </source>
</evidence>
<dbReference type="RefSeq" id="WP_107532196.1">
    <property type="nucleotide sequence ID" value="NZ_PZEV01000007.1"/>
</dbReference>
<name>A0A2T4Q262_STAWA</name>
<feature type="transmembrane region" description="Helical" evidence="1">
    <location>
        <begin position="148"/>
        <end position="166"/>
    </location>
</feature>
<dbReference type="AlphaFoldDB" id="A0A2T4Q262"/>
<keyword evidence="1" id="KW-0472">Membrane</keyword>
<feature type="transmembrane region" description="Helical" evidence="1">
    <location>
        <begin position="30"/>
        <end position="48"/>
    </location>
</feature>
<dbReference type="STRING" id="1194526.A284_09780"/>
<dbReference type="Proteomes" id="UP000240717">
    <property type="component" value="Unassembled WGS sequence"/>
</dbReference>
<dbReference type="EMBL" id="PZEV01000007">
    <property type="protein sequence ID" value="PTI51895.1"/>
    <property type="molecule type" value="Genomic_DNA"/>
</dbReference>
<reference evidence="2 3" key="1">
    <citation type="journal article" date="2016" name="Front. Microbiol.">
        <title>Comprehensive Phylogenetic Analysis of Bovine Non-aureus Staphylococci Species Based on Whole-Genome Sequencing.</title>
        <authorList>
            <person name="Naushad S."/>
            <person name="Barkema H.W."/>
            <person name="Luby C."/>
            <person name="Condas L.A."/>
            <person name="Nobrega D.B."/>
            <person name="Carson D.A."/>
            <person name="De Buck J."/>
        </authorList>
    </citation>
    <scope>NUCLEOTIDE SEQUENCE [LARGE SCALE GENOMIC DNA]</scope>
    <source>
        <strain evidence="2 3">SNUC 2993</strain>
    </source>
</reference>
<feature type="transmembrane region" description="Helical" evidence="1">
    <location>
        <begin position="54"/>
        <end position="72"/>
    </location>
</feature>
<protein>
    <submittedName>
        <fullName evidence="2">Uncharacterized protein</fullName>
    </submittedName>
</protein>
<feature type="transmembrane region" description="Helical" evidence="1">
    <location>
        <begin position="172"/>
        <end position="189"/>
    </location>
</feature>
<feature type="transmembrane region" description="Helical" evidence="1">
    <location>
        <begin position="84"/>
        <end position="102"/>
    </location>
</feature>
<keyword evidence="1" id="KW-1133">Transmembrane helix</keyword>
<keyword evidence="1" id="KW-0812">Transmembrane</keyword>
<organism evidence="2 3">
    <name type="scientific">Staphylococcus warneri</name>
    <dbReference type="NCBI Taxonomy" id="1292"/>
    <lineage>
        <taxon>Bacteria</taxon>
        <taxon>Bacillati</taxon>
        <taxon>Bacillota</taxon>
        <taxon>Bacilli</taxon>
        <taxon>Bacillales</taxon>
        <taxon>Staphylococcaceae</taxon>
        <taxon>Staphylococcus</taxon>
    </lineage>
</organism>